<keyword evidence="2" id="KW-0479">Metal-binding</keyword>
<reference evidence="7" key="1">
    <citation type="journal article" date="2019" name="Int. J. Syst. Evol. Microbiol.">
        <title>The Global Catalogue of Microorganisms (GCM) 10K type strain sequencing project: providing services to taxonomists for standard genome sequencing and annotation.</title>
        <authorList>
            <consortium name="The Broad Institute Genomics Platform"/>
            <consortium name="The Broad Institute Genome Sequencing Center for Infectious Disease"/>
            <person name="Wu L."/>
            <person name="Ma J."/>
        </authorList>
    </citation>
    <scope>NUCLEOTIDE SEQUENCE [LARGE SCALE GENOMIC DNA]</scope>
    <source>
        <strain evidence="7">JCM 17593</strain>
    </source>
</reference>
<evidence type="ECO:0000256" key="2">
    <source>
        <dbReference type="ARBA" id="ARBA00022723"/>
    </source>
</evidence>
<comment type="caution">
    <text evidence="6">The sequence shown here is derived from an EMBL/GenBank/DDBJ whole genome shotgun (WGS) entry which is preliminary data.</text>
</comment>
<keyword evidence="7" id="KW-1185">Reference proteome</keyword>
<keyword evidence="3" id="KW-0378">Hydrolase</keyword>
<dbReference type="Pfam" id="PF01850">
    <property type="entry name" value="PIN"/>
    <property type="match status" value="1"/>
</dbReference>
<dbReference type="InterPro" id="IPR002716">
    <property type="entry name" value="PIN_dom"/>
</dbReference>
<evidence type="ECO:0000256" key="1">
    <source>
        <dbReference type="ARBA" id="ARBA00022722"/>
    </source>
</evidence>
<evidence type="ECO:0000256" key="4">
    <source>
        <dbReference type="ARBA" id="ARBA00022842"/>
    </source>
</evidence>
<evidence type="ECO:0000313" key="7">
    <source>
        <dbReference type="Proteomes" id="UP001500213"/>
    </source>
</evidence>
<dbReference type="Proteomes" id="UP001500213">
    <property type="component" value="Unassembled WGS sequence"/>
</dbReference>
<dbReference type="SUPFAM" id="SSF88723">
    <property type="entry name" value="PIN domain-like"/>
    <property type="match status" value="1"/>
</dbReference>
<dbReference type="EMBL" id="BAABBX010000015">
    <property type="protein sequence ID" value="GAA4191775.1"/>
    <property type="molecule type" value="Genomic_DNA"/>
</dbReference>
<name>A0ABP8AVY4_9MICO</name>
<protein>
    <recommendedName>
        <fullName evidence="5">PIN domain-containing protein</fullName>
    </recommendedName>
</protein>
<accession>A0ABP8AVY4</accession>
<gene>
    <name evidence="6" type="ORF">GCM10022288_23120</name>
</gene>
<organism evidence="6 7">
    <name type="scientific">Gryllotalpicola kribbensis</name>
    <dbReference type="NCBI Taxonomy" id="993084"/>
    <lineage>
        <taxon>Bacteria</taxon>
        <taxon>Bacillati</taxon>
        <taxon>Actinomycetota</taxon>
        <taxon>Actinomycetes</taxon>
        <taxon>Micrococcales</taxon>
        <taxon>Microbacteriaceae</taxon>
        <taxon>Gryllotalpicola</taxon>
    </lineage>
</organism>
<evidence type="ECO:0000313" key="6">
    <source>
        <dbReference type="EMBL" id="GAA4191775.1"/>
    </source>
</evidence>
<dbReference type="InterPro" id="IPR029060">
    <property type="entry name" value="PIN-like_dom_sf"/>
</dbReference>
<keyword evidence="1" id="KW-0540">Nuclease</keyword>
<proteinExistence type="predicted"/>
<feature type="domain" description="PIN" evidence="5">
    <location>
        <begin position="2"/>
        <end position="120"/>
    </location>
</feature>
<dbReference type="Gene3D" id="3.40.50.1010">
    <property type="entry name" value="5'-nuclease"/>
    <property type="match status" value="1"/>
</dbReference>
<evidence type="ECO:0000259" key="5">
    <source>
        <dbReference type="Pfam" id="PF01850"/>
    </source>
</evidence>
<keyword evidence="4" id="KW-0460">Magnesium</keyword>
<sequence length="130" mass="13977">MILLDTSVLIDPGAIALPDEALGFSALCYAELALGITIGVDREVRALRQFRLSQLQQTLAARWLPFDRRAADGYAAVAAIVHPHRPSHARSKDIMLAGHAFALGASLATLNPKDFELVAELVPIISPTSH</sequence>
<dbReference type="RefSeq" id="WP_344777010.1">
    <property type="nucleotide sequence ID" value="NZ_BAABBX010000015.1"/>
</dbReference>
<evidence type="ECO:0000256" key="3">
    <source>
        <dbReference type="ARBA" id="ARBA00022801"/>
    </source>
</evidence>